<gene>
    <name evidence="9" type="ORF">JG30_15110</name>
</gene>
<keyword evidence="3 7" id="KW-0812">Transmembrane</keyword>
<evidence type="ECO:0000256" key="7">
    <source>
        <dbReference type="SAM" id="Phobius"/>
    </source>
</evidence>
<proteinExistence type="inferred from homology"/>
<evidence type="ECO:0000256" key="1">
    <source>
        <dbReference type="ARBA" id="ARBA00004651"/>
    </source>
</evidence>
<feature type="transmembrane region" description="Helical" evidence="7">
    <location>
        <begin position="172"/>
        <end position="190"/>
    </location>
</feature>
<evidence type="ECO:0000313" key="10">
    <source>
        <dbReference type="Proteomes" id="UP000033558"/>
    </source>
</evidence>
<feature type="domain" description="Threonine/serine exporter-like N-terminal" evidence="8">
    <location>
        <begin position="14"/>
        <end position="250"/>
    </location>
</feature>
<evidence type="ECO:0000313" key="9">
    <source>
        <dbReference type="EMBL" id="KJY60821.1"/>
    </source>
</evidence>
<dbReference type="PANTHER" id="PTHR34390">
    <property type="entry name" value="UPF0442 PROTEIN YJJB-RELATED"/>
    <property type="match status" value="1"/>
</dbReference>
<dbReference type="OrthoDB" id="9813917at2"/>
<accession>A0A0F4LTB5</accession>
<reference evidence="9 10" key="1">
    <citation type="submission" date="2015-01" db="EMBL/GenBank/DDBJ databases">
        <title>Comparative genomics of the lactic acid bacteria isolated from the honey bee gut.</title>
        <authorList>
            <person name="Ellegaard K.M."/>
            <person name="Tamarit D."/>
            <person name="Javelind E."/>
            <person name="Olofsson T."/>
            <person name="Andersson S.G."/>
            <person name="Vasquez A."/>
        </authorList>
    </citation>
    <scope>NUCLEOTIDE SEQUENCE [LARGE SCALE GENOMIC DNA]</scope>
    <source>
        <strain evidence="9 10">Bin4</strain>
    </source>
</reference>
<evidence type="ECO:0000256" key="4">
    <source>
        <dbReference type="ARBA" id="ARBA00022989"/>
    </source>
</evidence>
<dbReference type="GO" id="GO:0005886">
    <property type="term" value="C:plasma membrane"/>
    <property type="evidence" value="ECO:0007669"/>
    <property type="project" value="UniProtKB-SubCell"/>
</dbReference>
<sequence>MDKTRTQQVLDTGILAGRILMESGSEMYRIEDTLKYILHTGGLTKPEIFTTPTGIFLSAQNIDITKMAQVTHSNINLEKVNLVNALSRQFSAGEITLDQLEAGLKQIDHSTRDFPFWWKLLSSFFISCFLMIIFIGKYDWLDFVPAGIVGMLGYGLDYYLNEILKVQFISEFIAGAAIALMAVGFQYLGLAQHINYLIIGAVMPLVPGVALTNALRDLISGHLISGLTRMVAGTLTALAIGGGIALILRFLA</sequence>
<dbReference type="InterPro" id="IPR050539">
    <property type="entry name" value="ThrE_Dicarb/AminoAcid_Exp"/>
</dbReference>
<evidence type="ECO:0000256" key="3">
    <source>
        <dbReference type="ARBA" id="ARBA00022692"/>
    </source>
</evidence>
<dbReference type="RefSeq" id="WP_046317986.1">
    <property type="nucleotide sequence ID" value="NZ_JAMBJK010000002.1"/>
</dbReference>
<name>A0A0F4LTB5_9LACO</name>
<feature type="transmembrane region" description="Helical" evidence="7">
    <location>
        <begin position="116"/>
        <end position="135"/>
    </location>
</feature>
<dbReference type="PANTHER" id="PTHR34390:SF2">
    <property type="entry name" value="SUCCINATE TRANSPORTER SUBUNIT YJJP-RELATED"/>
    <property type="match status" value="1"/>
</dbReference>
<keyword evidence="5 7" id="KW-0472">Membrane</keyword>
<evidence type="ECO:0000256" key="2">
    <source>
        <dbReference type="ARBA" id="ARBA00022475"/>
    </source>
</evidence>
<dbReference type="AlphaFoldDB" id="A0A0F4LTB5"/>
<organism evidence="9 10">
    <name type="scientific">Bombilactobacillus mellifer</name>
    <dbReference type="NCBI Taxonomy" id="1218492"/>
    <lineage>
        <taxon>Bacteria</taxon>
        <taxon>Bacillati</taxon>
        <taxon>Bacillota</taxon>
        <taxon>Bacilli</taxon>
        <taxon>Lactobacillales</taxon>
        <taxon>Lactobacillaceae</taxon>
        <taxon>Bombilactobacillus</taxon>
    </lineage>
</organism>
<dbReference type="GO" id="GO:0022857">
    <property type="term" value="F:transmembrane transporter activity"/>
    <property type="evidence" value="ECO:0007669"/>
    <property type="project" value="InterPro"/>
</dbReference>
<dbReference type="Pfam" id="PF06738">
    <property type="entry name" value="ThrE"/>
    <property type="match status" value="1"/>
</dbReference>
<comment type="subcellular location">
    <subcellularLocation>
        <location evidence="1">Cell membrane</location>
        <topology evidence="1">Multi-pass membrane protein</topology>
    </subcellularLocation>
</comment>
<dbReference type="HOGENOM" id="CLU_070277_0_0_9"/>
<comment type="caution">
    <text evidence="9">The sequence shown here is derived from an EMBL/GenBank/DDBJ whole genome shotgun (WGS) entry which is preliminary data.</text>
</comment>
<dbReference type="STRING" id="1218492.JG30_15110"/>
<evidence type="ECO:0000256" key="6">
    <source>
        <dbReference type="ARBA" id="ARBA00034125"/>
    </source>
</evidence>
<protein>
    <submittedName>
        <fullName evidence="9">Putative membrane protein</fullName>
    </submittedName>
</protein>
<dbReference type="Proteomes" id="UP000033558">
    <property type="component" value="Unassembled WGS sequence"/>
</dbReference>
<keyword evidence="4 7" id="KW-1133">Transmembrane helix</keyword>
<dbReference type="PATRIC" id="fig|1218492.5.peg.1565"/>
<comment type="similarity">
    <text evidence="6">Belongs to the ThrE exporter (TC 2.A.79) family.</text>
</comment>
<evidence type="ECO:0000259" key="8">
    <source>
        <dbReference type="Pfam" id="PF06738"/>
    </source>
</evidence>
<evidence type="ECO:0000256" key="5">
    <source>
        <dbReference type="ARBA" id="ARBA00023136"/>
    </source>
</evidence>
<dbReference type="EMBL" id="JXJQ01000010">
    <property type="protein sequence ID" value="KJY60821.1"/>
    <property type="molecule type" value="Genomic_DNA"/>
</dbReference>
<keyword evidence="10" id="KW-1185">Reference proteome</keyword>
<keyword evidence="2" id="KW-1003">Cell membrane</keyword>
<feature type="transmembrane region" description="Helical" evidence="7">
    <location>
        <begin position="227"/>
        <end position="251"/>
    </location>
</feature>
<dbReference type="GO" id="GO:0015744">
    <property type="term" value="P:succinate transport"/>
    <property type="evidence" value="ECO:0007669"/>
    <property type="project" value="TreeGrafter"/>
</dbReference>
<dbReference type="InterPro" id="IPR010619">
    <property type="entry name" value="ThrE-like_N"/>
</dbReference>
<feature type="transmembrane region" description="Helical" evidence="7">
    <location>
        <begin position="196"/>
        <end position="215"/>
    </location>
</feature>